<dbReference type="STRING" id="203122.Sde_3111"/>
<gene>
    <name evidence="7" type="ordered locus">Sde_3111</name>
</gene>
<proteinExistence type="inferred from homology"/>
<sequence>MASAWPIQLIIAISVSALSLVCSIALWTPIALFTCLAIAVIIDIACLVSLCAHFTNNRQQAEHQENSHAINHLNSLQRKVSDVTDTPCEEIVAISNKVRNLAEESSLALHKSFTVLMENTQREQELLESITKDLTRREHQEKADGTQDVSLHQFAKEVGDILDVYVGLFVNVSDKSIQAVHKIQDMLKELDDMFKLISEIRGLAEQTNLLALNAAIEAARAGEAGRGFAVVADEVRKLSQSSGALNDEIRVKAEATKSTVADVEKVVGEIASLDMNIAINAKGHLEGMLAELERVNDRVTHTARQGSEISALINKEVMRSMTALQGADRISQYSDNLSNNVLSLRNHLHNAFTLNQAVTSVEQGLAEIINNIEKTSLQTSIVISDEDDQAGGEIVLY</sequence>
<name>Q21G11_SACD2</name>
<comment type="subcellular location">
    <subcellularLocation>
        <location evidence="1">Membrane</location>
    </subcellularLocation>
</comment>
<dbReference type="HOGENOM" id="CLU_043262_1_0_6"/>
<dbReference type="GO" id="GO:0007165">
    <property type="term" value="P:signal transduction"/>
    <property type="evidence" value="ECO:0007669"/>
    <property type="project" value="UniProtKB-KW"/>
</dbReference>
<accession>Q21G11</accession>
<keyword evidence="5" id="KW-0472">Membrane</keyword>
<dbReference type="GO" id="GO:0006935">
    <property type="term" value="P:chemotaxis"/>
    <property type="evidence" value="ECO:0007669"/>
    <property type="project" value="InterPro"/>
</dbReference>
<evidence type="ECO:0000259" key="6">
    <source>
        <dbReference type="PROSITE" id="PS50111"/>
    </source>
</evidence>
<dbReference type="PANTHER" id="PTHR32089:SF112">
    <property type="entry name" value="LYSOZYME-LIKE PROTEIN-RELATED"/>
    <property type="match status" value="1"/>
</dbReference>
<keyword evidence="5" id="KW-1133">Transmembrane helix</keyword>
<dbReference type="SUPFAM" id="SSF58104">
    <property type="entry name" value="Methyl-accepting chemotaxis protein (MCP) signaling domain"/>
    <property type="match status" value="1"/>
</dbReference>
<keyword evidence="2 4" id="KW-0807">Transducer</keyword>
<feature type="transmembrane region" description="Helical" evidence="5">
    <location>
        <begin position="6"/>
        <end position="26"/>
    </location>
</feature>
<feature type="domain" description="Methyl-accepting transducer" evidence="6">
    <location>
        <begin position="178"/>
        <end position="345"/>
    </location>
</feature>
<dbReference type="GO" id="GO:0004888">
    <property type="term" value="F:transmembrane signaling receptor activity"/>
    <property type="evidence" value="ECO:0007669"/>
    <property type="project" value="InterPro"/>
</dbReference>
<protein>
    <submittedName>
        <fullName evidence="7">Chemotaxis sensory transducer</fullName>
    </submittedName>
</protein>
<dbReference type="InterPro" id="IPR004089">
    <property type="entry name" value="MCPsignal_dom"/>
</dbReference>
<dbReference type="Pfam" id="PF00015">
    <property type="entry name" value="MCPsignal"/>
    <property type="match status" value="1"/>
</dbReference>
<dbReference type="EMBL" id="CP000282">
    <property type="protein sequence ID" value="ABD82368.1"/>
    <property type="molecule type" value="Genomic_DNA"/>
</dbReference>
<evidence type="ECO:0000313" key="8">
    <source>
        <dbReference type="Proteomes" id="UP000001947"/>
    </source>
</evidence>
<evidence type="ECO:0000256" key="4">
    <source>
        <dbReference type="PROSITE-ProRule" id="PRU00284"/>
    </source>
</evidence>
<evidence type="ECO:0000256" key="3">
    <source>
        <dbReference type="ARBA" id="ARBA00029447"/>
    </source>
</evidence>
<comment type="similarity">
    <text evidence="3">Belongs to the methyl-accepting chemotaxis (MCP) protein family.</text>
</comment>
<dbReference type="GO" id="GO:0016020">
    <property type="term" value="C:membrane"/>
    <property type="evidence" value="ECO:0007669"/>
    <property type="project" value="UniProtKB-SubCell"/>
</dbReference>
<evidence type="ECO:0000313" key="7">
    <source>
        <dbReference type="EMBL" id="ABD82368.1"/>
    </source>
</evidence>
<dbReference type="PANTHER" id="PTHR32089">
    <property type="entry name" value="METHYL-ACCEPTING CHEMOTAXIS PROTEIN MCPB"/>
    <property type="match status" value="1"/>
</dbReference>
<dbReference type="SMART" id="SM00283">
    <property type="entry name" value="MA"/>
    <property type="match status" value="1"/>
</dbReference>
<evidence type="ECO:0000256" key="5">
    <source>
        <dbReference type="SAM" id="Phobius"/>
    </source>
</evidence>
<keyword evidence="8" id="KW-1185">Reference proteome</keyword>
<dbReference type="InterPro" id="IPR004090">
    <property type="entry name" value="Chemotax_Me-accpt_rcpt"/>
</dbReference>
<reference evidence="7 8" key="1">
    <citation type="journal article" date="2008" name="PLoS Genet.">
        <title>Complete genome sequence of the complex carbohydrate-degrading marine bacterium, Saccharophagus degradans strain 2-40 T.</title>
        <authorList>
            <person name="Weiner R.M."/>
            <person name="Taylor L.E.II."/>
            <person name="Henrissat B."/>
            <person name="Hauser L."/>
            <person name="Land M."/>
            <person name="Coutinho P.M."/>
            <person name="Rancurel C."/>
            <person name="Saunders E.H."/>
            <person name="Longmire A.G."/>
            <person name="Zhang H."/>
            <person name="Bayer E.A."/>
            <person name="Gilbert H.J."/>
            <person name="Larimer F."/>
            <person name="Zhulin I.B."/>
            <person name="Ekborg N.A."/>
            <person name="Lamed R."/>
            <person name="Richardson P.M."/>
            <person name="Borovok I."/>
            <person name="Hutcheson S."/>
        </authorList>
    </citation>
    <scope>NUCLEOTIDE SEQUENCE [LARGE SCALE GENOMIC DNA]</scope>
    <source>
        <strain evidence="8">2-40 / ATCC 43961 / DSM 17024</strain>
    </source>
</reference>
<evidence type="ECO:0000256" key="2">
    <source>
        <dbReference type="ARBA" id="ARBA00023224"/>
    </source>
</evidence>
<organism evidence="7 8">
    <name type="scientific">Saccharophagus degradans (strain 2-40 / ATCC 43961 / DSM 17024)</name>
    <dbReference type="NCBI Taxonomy" id="203122"/>
    <lineage>
        <taxon>Bacteria</taxon>
        <taxon>Pseudomonadati</taxon>
        <taxon>Pseudomonadota</taxon>
        <taxon>Gammaproteobacteria</taxon>
        <taxon>Cellvibrionales</taxon>
        <taxon>Cellvibrionaceae</taxon>
        <taxon>Saccharophagus</taxon>
    </lineage>
</organism>
<dbReference type="KEGG" id="sde:Sde_3111"/>
<keyword evidence="5" id="KW-0812">Transmembrane</keyword>
<dbReference type="PRINTS" id="PR00260">
    <property type="entry name" value="CHEMTRNSDUCR"/>
</dbReference>
<dbReference type="eggNOG" id="COG0840">
    <property type="taxonomic scope" value="Bacteria"/>
</dbReference>
<dbReference type="Proteomes" id="UP000001947">
    <property type="component" value="Chromosome"/>
</dbReference>
<feature type="transmembrane region" description="Helical" evidence="5">
    <location>
        <begin position="33"/>
        <end position="55"/>
    </location>
</feature>
<dbReference type="PROSITE" id="PS50111">
    <property type="entry name" value="CHEMOTAXIS_TRANSDUC_2"/>
    <property type="match status" value="1"/>
</dbReference>
<dbReference type="AlphaFoldDB" id="Q21G11"/>
<dbReference type="Gene3D" id="1.10.287.950">
    <property type="entry name" value="Methyl-accepting chemotaxis protein"/>
    <property type="match status" value="1"/>
</dbReference>
<evidence type="ECO:0000256" key="1">
    <source>
        <dbReference type="ARBA" id="ARBA00004370"/>
    </source>
</evidence>